<dbReference type="EMBL" id="CP012524">
    <property type="protein sequence ID" value="ALC41661.1"/>
    <property type="molecule type" value="Genomic_DNA"/>
</dbReference>
<dbReference type="InterPro" id="IPR038299">
    <property type="entry name" value="DAO_C_sf"/>
</dbReference>
<dbReference type="SUPFAM" id="SSF47473">
    <property type="entry name" value="EF-hand"/>
    <property type="match status" value="1"/>
</dbReference>
<dbReference type="Gene3D" id="3.30.9.10">
    <property type="entry name" value="D-Amino Acid Oxidase, subunit A, domain 2"/>
    <property type="match status" value="1"/>
</dbReference>
<keyword evidence="18" id="KW-1185">Reference proteome</keyword>
<evidence type="ECO:0000256" key="3">
    <source>
        <dbReference type="ARBA" id="ARBA00004745"/>
    </source>
</evidence>
<evidence type="ECO:0000256" key="10">
    <source>
        <dbReference type="ARBA" id="ARBA00022837"/>
    </source>
</evidence>
<keyword evidence="6 14" id="KW-0285">Flavoprotein</keyword>
<dbReference type="Proteomes" id="UP000494163">
    <property type="component" value="Chromosome 2R"/>
</dbReference>
<dbReference type="SMR" id="A0A0M5J789"/>
<dbReference type="InterPro" id="IPR000447">
    <property type="entry name" value="G3P_DH_FAD-dep"/>
</dbReference>
<dbReference type="Gene3D" id="1.10.238.10">
    <property type="entry name" value="EF-hand"/>
    <property type="match status" value="1"/>
</dbReference>
<dbReference type="Gene3D" id="3.50.50.60">
    <property type="entry name" value="FAD/NAD(P)-binding domain"/>
    <property type="match status" value="1"/>
</dbReference>
<dbReference type="SUPFAM" id="SSF51905">
    <property type="entry name" value="FAD/NAD(P)-binding domain"/>
    <property type="match status" value="1"/>
</dbReference>
<dbReference type="FunFam" id="1.10.8.870:FF:000001">
    <property type="entry name" value="Glycerol-3-phosphate dehydrogenase"/>
    <property type="match status" value="1"/>
</dbReference>
<evidence type="ECO:0000313" key="18">
    <source>
        <dbReference type="Proteomes" id="UP000494163"/>
    </source>
</evidence>
<sequence length="708" mass="78825">MTKLFQAALITGGSMLAYSNSARRQEQQNAEQKVPQMKRELPTRKMNLDAFRRTEYDILIIGGGAVGAGCALDAATRGLKTALVEADDFGSGTSSKSTKLLHGGLRDLDQALTHFDAAALRRVRSSLKECSHIANMAPHLNQSVPIMLPLHHWWQAPGYWLKLQIYNMMTPGPSKGVHYINATQALEIFPMMRRRDLHGAFIYYETQHDDARMCLAIALTAARYGADVCNHMKVVELLRNKDQQIIGAKVVDQLTNKTYRIRARMVINATGPSTDTLRRLEDVKSTPSSQSVWASHLVLPAFYCPAQVGLFDPHTKNGAAIFFLPWQGHTLMGTSDELHEANDLARPSELEIQYLLGGIKNYINPNFDVRRCDVLAVWGGYKSLPVHTRLNHHVIQRGVGNMISIVGGTWTSYRLVAEEAVTKAIRIGKLHPLRDQSITASACKLDGAVGWSPNMFIRLVQDFGLDDDVAKHLTNTYGANAFKLAVGSNSSGGAYPIAGKRLHQEFPYIEAEVRQGIREYACHLVDMVARRMRVAFLNVQATEQILPRVADVMSTELNWSKSRKQRELAEARKFLSQQMGLGTKDERAKLSIPIKMSVKQVAKYAAHFKEMDEQNTGFVAINKCCAAMKSMGVKEIPVDLMHNVLRDIDCHAQGKVDLYEFLLLMSAIVHGDTAYLRYAKLYLEQKVAALGVRNKLRQTPADQTGGGL</sequence>
<dbReference type="InterPro" id="IPR031656">
    <property type="entry name" value="DAO_C"/>
</dbReference>
<dbReference type="Gene3D" id="1.10.8.870">
    <property type="entry name" value="Alpha-glycerophosphate oxidase, cap domain"/>
    <property type="match status" value="1"/>
</dbReference>
<protein>
    <recommendedName>
        <fullName evidence="5 14">Glycerol-3-phosphate dehydrogenase</fullName>
        <ecNumber evidence="5 14">1.1.5.3</ecNumber>
    </recommendedName>
</protein>
<feature type="domain" description="Alpha-glycerophosphate oxidase C-terminal" evidence="16">
    <location>
        <begin position="442"/>
        <end position="564"/>
    </location>
</feature>
<name>A0A0M5J789_DROBS</name>
<keyword evidence="13" id="KW-0496">Mitochondrion</keyword>
<dbReference type="PROSITE" id="PS00977">
    <property type="entry name" value="FAD_G3PDH_1"/>
    <property type="match status" value="1"/>
</dbReference>
<gene>
    <name evidence="17" type="ORF">Dbus_chr2Rg1240</name>
</gene>
<dbReference type="PANTHER" id="PTHR11985:SF15">
    <property type="entry name" value="GLYCEROL-3-PHOSPHATE DEHYDROGENASE, MITOCHONDRIAL"/>
    <property type="match status" value="1"/>
</dbReference>
<comment type="catalytic activity">
    <reaction evidence="14">
        <text>a quinone + sn-glycerol 3-phosphate = dihydroxyacetone phosphate + a quinol</text>
        <dbReference type="Rhea" id="RHEA:18977"/>
        <dbReference type="ChEBI" id="CHEBI:24646"/>
        <dbReference type="ChEBI" id="CHEBI:57597"/>
        <dbReference type="ChEBI" id="CHEBI:57642"/>
        <dbReference type="ChEBI" id="CHEBI:132124"/>
        <dbReference type="EC" id="1.1.5.3"/>
    </reaction>
</comment>
<keyword evidence="9" id="KW-0274">FAD</keyword>
<dbReference type="STRING" id="30019.A0A0M5J789"/>
<evidence type="ECO:0000256" key="4">
    <source>
        <dbReference type="ARBA" id="ARBA00007330"/>
    </source>
</evidence>
<dbReference type="GO" id="GO:0006072">
    <property type="term" value="P:glycerol-3-phosphate metabolic process"/>
    <property type="evidence" value="ECO:0007669"/>
    <property type="project" value="UniProtKB-UniRule"/>
</dbReference>
<evidence type="ECO:0000256" key="8">
    <source>
        <dbReference type="ARBA" id="ARBA00022737"/>
    </source>
</evidence>
<dbReference type="PRINTS" id="PR01001">
    <property type="entry name" value="FADG3PDH"/>
</dbReference>
<dbReference type="EC" id="1.1.5.3" evidence="5 14"/>
<dbReference type="OrthoDB" id="264015at2759"/>
<dbReference type="GO" id="GO:0004368">
    <property type="term" value="F:glycerol-3-phosphate dehydrogenase (quinone) activity"/>
    <property type="evidence" value="ECO:0007669"/>
    <property type="project" value="UniProtKB-EC"/>
</dbReference>
<evidence type="ECO:0000313" key="17">
    <source>
        <dbReference type="EMBL" id="ALC41661.1"/>
    </source>
</evidence>
<dbReference type="InterPro" id="IPR006076">
    <property type="entry name" value="FAD-dep_OxRdtase"/>
</dbReference>
<evidence type="ECO:0000256" key="11">
    <source>
        <dbReference type="ARBA" id="ARBA00022946"/>
    </source>
</evidence>
<evidence type="ECO:0000259" key="15">
    <source>
        <dbReference type="Pfam" id="PF01266"/>
    </source>
</evidence>
<dbReference type="GO" id="GO:0046872">
    <property type="term" value="F:metal ion binding"/>
    <property type="evidence" value="ECO:0007669"/>
    <property type="project" value="UniProtKB-KW"/>
</dbReference>
<dbReference type="AlphaFoldDB" id="A0A0M5J789"/>
<keyword evidence="10" id="KW-0106">Calcium</keyword>
<evidence type="ECO:0000256" key="9">
    <source>
        <dbReference type="ARBA" id="ARBA00022827"/>
    </source>
</evidence>
<evidence type="ECO:0000256" key="14">
    <source>
        <dbReference type="RuleBase" id="RU361217"/>
    </source>
</evidence>
<evidence type="ECO:0000256" key="12">
    <source>
        <dbReference type="ARBA" id="ARBA00023002"/>
    </source>
</evidence>
<proteinExistence type="inferred from homology"/>
<evidence type="ECO:0000256" key="7">
    <source>
        <dbReference type="ARBA" id="ARBA00022723"/>
    </source>
</evidence>
<dbReference type="Pfam" id="PF01266">
    <property type="entry name" value="DAO"/>
    <property type="match status" value="1"/>
</dbReference>
<comment type="similarity">
    <text evidence="4 14">Belongs to the FAD-dependent glycerol-3-phosphate dehydrogenase family.</text>
</comment>
<evidence type="ECO:0000256" key="13">
    <source>
        <dbReference type="ARBA" id="ARBA00023128"/>
    </source>
</evidence>
<dbReference type="InterPro" id="IPR011992">
    <property type="entry name" value="EF-hand-dom_pair"/>
</dbReference>
<comment type="pathway">
    <text evidence="3">Polyol metabolism; glycerol degradation.</text>
</comment>
<organism evidence="17 18">
    <name type="scientific">Drosophila busckii</name>
    <name type="common">Fruit fly</name>
    <dbReference type="NCBI Taxonomy" id="30019"/>
    <lineage>
        <taxon>Eukaryota</taxon>
        <taxon>Metazoa</taxon>
        <taxon>Ecdysozoa</taxon>
        <taxon>Arthropoda</taxon>
        <taxon>Hexapoda</taxon>
        <taxon>Insecta</taxon>
        <taxon>Pterygota</taxon>
        <taxon>Neoptera</taxon>
        <taxon>Endopterygota</taxon>
        <taxon>Diptera</taxon>
        <taxon>Brachycera</taxon>
        <taxon>Muscomorpha</taxon>
        <taxon>Ephydroidea</taxon>
        <taxon>Drosophilidae</taxon>
        <taxon>Drosophila</taxon>
    </lineage>
</organism>
<reference evidence="17 18" key="1">
    <citation type="submission" date="2015-08" db="EMBL/GenBank/DDBJ databases">
        <title>Ancestral chromatin configuration constrains chromatin evolution on differentiating sex chromosomes in Drosophila.</title>
        <authorList>
            <person name="Zhou Q."/>
            <person name="Bachtrog D."/>
        </authorList>
    </citation>
    <scope>NUCLEOTIDE SEQUENCE [LARGE SCALE GENOMIC DNA]</scope>
    <source>
        <tissue evidence="17">Whole larvae</tissue>
    </source>
</reference>
<evidence type="ECO:0000256" key="2">
    <source>
        <dbReference type="ARBA" id="ARBA00004173"/>
    </source>
</evidence>
<evidence type="ECO:0000256" key="5">
    <source>
        <dbReference type="ARBA" id="ARBA00013029"/>
    </source>
</evidence>
<keyword evidence="7" id="KW-0479">Metal-binding</keyword>
<dbReference type="PANTHER" id="PTHR11985">
    <property type="entry name" value="GLYCEROL-3-PHOSPHATE DEHYDROGENASE"/>
    <property type="match status" value="1"/>
</dbReference>
<evidence type="ECO:0000256" key="6">
    <source>
        <dbReference type="ARBA" id="ARBA00022630"/>
    </source>
</evidence>
<keyword evidence="12 14" id="KW-0560">Oxidoreductase</keyword>
<dbReference type="InterPro" id="IPR036188">
    <property type="entry name" value="FAD/NAD-bd_sf"/>
</dbReference>
<dbReference type="Pfam" id="PF16901">
    <property type="entry name" value="DAO_C"/>
    <property type="match status" value="1"/>
</dbReference>
<keyword evidence="11" id="KW-0809">Transit peptide</keyword>
<evidence type="ECO:0000256" key="1">
    <source>
        <dbReference type="ARBA" id="ARBA00001974"/>
    </source>
</evidence>
<feature type="domain" description="FAD dependent oxidoreductase" evidence="15">
    <location>
        <begin position="57"/>
        <end position="387"/>
    </location>
</feature>
<comment type="cofactor">
    <cofactor evidence="1 14">
        <name>FAD</name>
        <dbReference type="ChEBI" id="CHEBI:57692"/>
    </cofactor>
</comment>
<accession>A0A0M5J789</accession>
<dbReference type="GO" id="GO:0005739">
    <property type="term" value="C:mitochondrion"/>
    <property type="evidence" value="ECO:0007669"/>
    <property type="project" value="UniProtKB-SubCell"/>
</dbReference>
<comment type="subcellular location">
    <subcellularLocation>
        <location evidence="2">Mitochondrion</location>
    </subcellularLocation>
</comment>
<evidence type="ECO:0000259" key="16">
    <source>
        <dbReference type="Pfam" id="PF16901"/>
    </source>
</evidence>
<dbReference type="OMA" id="YGADICN"/>
<keyword evidence="8" id="KW-0677">Repeat</keyword>